<evidence type="ECO:0000256" key="9">
    <source>
        <dbReference type="HAMAP-Rule" id="MF_01552"/>
    </source>
</evidence>
<dbReference type="NCBIfam" id="TIGR00768">
    <property type="entry name" value="rimK_fam"/>
    <property type="match status" value="1"/>
</dbReference>
<keyword evidence="8 9" id="KW-0464">Manganese</keyword>
<feature type="binding site" evidence="9">
    <location>
        <position position="251"/>
    </location>
    <ligand>
        <name>Mg(2+)</name>
        <dbReference type="ChEBI" id="CHEBI:18420"/>
        <label>1</label>
    </ligand>
</feature>
<feature type="binding site" evidence="9">
    <location>
        <position position="144"/>
    </location>
    <ligand>
        <name>ATP</name>
        <dbReference type="ChEBI" id="CHEBI:30616"/>
    </ligand>
</feature>
<reference evidence="12" key="1">
    <citation type="journal article" date="2019" name="Int. J. Syst. Evol. Microbiol.">
        <title>The Global Catalogue of Microorganisms (GCM) 10K type strain sequencing project: providing services to taxonomists for standard genome sequencing and annotation.</title>
        <authorList>
            <consortium name="The Broad Institute Genomics Platform"/>
            <consortium name="The Broad Institute Genome Sequencing Center for Infectious Disease"/>
            <person name="Wu L."/>
            <person name="Ma J."/>
        </authorList>
    </citation>
    <scope>NUCLEOTIDE SEQUENCE [LARGE SCALE GENOMIC DNA]</scope>
    <source>
        <strain evidence="12">JCM 17728</strain>
    </source>
</reference>
<dbReference type="InterPro" id="IPR023533">
    <property type="entry name" value="RimK"/>
</dbReference>
<feature type="binding site" evidence="9">
    <location>
        <begin position="214"/>
        <end position="216"/>
    </location>
    <ligand>
        <name>ATP</name>
        <dbReference type="ChEBI" id="CHEBI:30616"/>
    </ligand>
</feature>
<dbReference type="InterPro" id="IPR041107">
    <property type="entry name" value="Rimk_N"/>
</dbReference>
<keyword evidence="12" id="KW-1185">Reference proteome</keyword>
<dbReference type="EMBL" id="BAABFV010000002">
    <property type="protein sequence ID" value="GAA4365304.1"/>
    <property type="molecule type" value="Genomic_DNA"/>
</dbReference>
<feature type="binding site" evidence="9">
    <location>
        <position position="263"/>
    </location>
    <ligand>
        <name>Mn(2+)</name>
        <dbReference type="ChEBI" id="CHEBI:29035"/>
        <label>2</label>
    </ligand>
</feature>
<dbReference type="PROSITE" id="PS50975">
    <property type="entry name" value="ATP_GRASP"/>
    <property type="match status" value="1"/>
</dbReference>
<proteinExistence type="inferred from homology"/>
<gene>
    <name evidence="9 11" type="primary">rimK</name>
    <name evidence="11" type="ORF">GCM10023151_22350</name>
</gene>
<keyword evidence="7 9" id="KW-0648">Protein biosynthesis</keyword>
<comment type="caution">
    <text evidence="11">The sequence shown here is derived from an EMBL/GenBank/DDBJ whole genome shotgun (WGS) entry which is preliminary data.</text>
</comment>
<name>A0ABP8IPJ2_9GAMM</name>
<dbReference type="GO" id="GO:0005840">
    <property type="term" value="C:ribosome"/>
    <property type="evidence" value="ECO:0007669"/>
    <property type="project" value="UniProtKB-KW"/>
</dbReference>
<dbReference type="Proteomes" id="UP001501011">
    <property type="component" value="Unassembled WGS sequence"/>
</dbReference>
<keyword evidence="4 9" id="KW-0547">Nucleotide-binding</keyword>
<dbReference type="Pfam" id="PF08443">
    <property type="entry name" value="RimK"/>
    <property type="match status" value="1"/>
</dbReference>
<keyword evidence="5 9" id="KW-0067">ATP-binding</keyword>
<accession>A0ABP8IPJ2</accession>
<comment type="cofactor">
    <cofactor evidence="1">
        <name>Mn(2+)</name>
        <dbReference type="ChEBI" id="CHEBI:29035"/>
    </cofactor>
</comment>
<evidence type="ECO:0000256" key="5">
    <source>
        <dbReference type="ARBA" id="ARBA00022840"/>
    </source>
</evidence>
<keyword evidence="6 9" id="KW-0460">Magnesium</keyword>
<dbReference type="InterPro" id="IPR004666">
    <property type="entry name" value="Rp_bS6_RimK/Lys_biosynth_LsyX"/>
</dbReference>
<feature type="binding site" evidence="9">
    <location>
        <position position="263"/>
    </location>
    <ligand>
        <name>Mg(2+)</name>
        <dbReference type="ChEBI" id="CHEBI:18420"/>
        <label>2</label>
    </ligand>
</feature>
<dbReference type="SUPFAM" id="SSF56059">
    <property type="entry name" value="Glutathione synthetase ATP-binding domain-like"/>
    <property type="match status" value="1"/>
</dbReference>
<comment type="cofactor">
    <cofactor evidence="9">
        <name>Mg(2+)</name>
        <dbReference type="ChEBI" id="CHEBI:18420"/>
    </cofactor>
    <cofactor evidence="9">
        <name>Mn(2+)</name>
        <dbReference type="ChEBI" id="CHEBI:29035"/>
    </cofactor>
    <text evidence="9">Binds 2 magnesium or manganese ions per subunit.</text>
</comment>
<feature type="binding site" evidence="9">
    <location>
        <position position="265"/>
    </location>
    <ligand>
        <name>Mg(2+)</name>
        <dbReference type="ChEBI" id="CHEBI:18420"/>
        <label>2</label>
    </ligand>
</feature>
<dbReference type="HAMAP" id="MF_01552">
    <property type="entry name" value="RimK"/>
    <property type="match status" value="1"/>
</dbReference>
<dbReference type="InterPro" id="IPR011761">
    <property type="entry name" value="ATP-grasp"/>
</dbReference>
<evidence type="ECO:0000256" key="4">
    <source>
        <dbReference type="ARBA" id="ARBA00022741"/>
    </source>
</evidence>
<protein>
    <recommendedName>
        <fullName evidence="9">Probable alpha-L-glutamate ligase</fullName>
        <ecNumber evidence="9">6.3.2.-</ecNumber>
    </recommendedName>
</protein>
<feature type="binding site" evidence="9">
    <location>
        <position position="263"/>
    </location>
    <ligand>
        <name>Mg(2+)</name>
        <dbReference type="ChEBI" id="CHEBI:18420"/>
        <label>1</label>
    </ligand>
</feature>
<keyword evidence="11" id="KW-0689">Ribosomal protein</keyword>
<dbReference type="GO" id="GO:0016874">
    <property type="term" value="F:ligase activity"/>
    <property type="evidence" value="ECO:0007669"/>
    <property type="project" value="UniProtKB-KW"/>
</dbReference>
<keyword evidence="3 9" id="KW-0479">Metal-binding</keyword>
<feature type="domain" description="ATP-grasp" evidence="10">
    <location>
        <begin position="107"/>
        <end position="290"/>
    </location>
</feature>
<evidence type="ECO:0000256" key="3">
    <source>
        <dbReference type="ARBA" id="ARBA00022723"/>
    </source>
</evidence>
<dbReference type="PANTHER" id="PTHR21621:SF7">
    <property type="entry name" value="RIBOSOMAL PROTEIN BS6--L-GLUTAMATE LIGASE"/>
    <property type="match status" value="1"/>
</dbReference>
<dbReference type="InterPro" id="IPR013651">
    <property type="entry name" value="ATP-grasp_RimK-type"/>
</dbReference>
<dbReference type="Gene3D" id="3.30.1490.20">
    <property type="entry name" value="ATP-grasp fold, A domain"/>
    <property type="match status" value="1"/>
</dbReference>
<feature type="binding site" evidence="9">
    <location>
        <position position="265"/>
    </location>
    <ligand>
        <name>Mn(2+)</name>
        <dbReference type="ChEBI" id="CHEBI:29035"/>
        <label>2</label>
    </ligand>
</feature>
<evidence type="ECO:0000256" key="6">
    <source>
        <dbReference type="ARBA" id="ARBA00022842"/>
    </source>
</evidence>
<feature type="binding site" evidence="9">
    <location>
        <position position="251"/>
    </location>
    <ligand>
        <name>Mn(2+)</name>
        <dbReference type="ChEBI" id="CHEBI:29035"/>
        <label>1</label>
    </ligand>
</feature>
<feature type="binding site" evidence="9">
    <location>
        <position position="190"/>
    </location>
    <ligand>
        <name>ATP</name>
        <dbReference type="ChEBI" id="CHEBI:30616"/>
    </ligand>
</feature>
<evidence type="ECO:0000313" key="11">
    <source>
        <dbReference type="EMBL" id="GAA4365304.1"/>
    </source>
</evidence>
<evidence type="ECO:0000256" key="7">
    <source>
        <dbReference type="ARBA" id="ARBA00022917"/>
    </source>
</evidence>
<evidence type="ECO:0000313" key="12">
    <source>
        <dbReference type="Proteomes" id="UP001501011"/>
    </source>
</evidence>
<dbReference type="EC" id="6.3.2.-" evidence="9"/>
<dbReference type="Gene3D" id="3.40.50.20">
    <property type="match status" value="1"/>
</dbReference>
<feature type="binding site" evidence="9">
    <location>
        <position position="263"/>
    </location>
    <ligand>
        <name>Mn(2+)</name>
        <dbReference type="ChEBI" id="CHEBI:29035"/>
        <label>1</label>
    </ligand>
</feature>
<sequence length="304" mass="32423">MKIGILSRNSKLYSTSRLVEAAKERGHEPQVVDVLKCFMNITANRPTVHSKVKGEVTQLSFDAVIPRIGASITAYGTAVLRQFEVGGVYSVNESIAITRSRDKLRAHQLLARKGVGMPITSYAHSVDATDEIIQSVGGAPLIVKIIESTHGNGVVLAETNKAAESLINAFRSLNADFLVQEFIKESGGSDVRCFVVGDKVIAAMQRSAKEGEFRSNLHRGGSADVTKLKPEERALAVRAAKVMGLDVAGVDLLRSAHGPLVIEVNSSPGLEGIEKATGKDVAGAIIRHIEKDALKGPNKPKGKG</sequence>
<dbReference type="NCBIfam" id="NF007764">
    <property type="entry name" value="PRK10446.1"/>
    <property type="match status" value="1"/>
</dbReference>
<feature type="binding site" evidence="9">
    <location>
        <begin position="181"/>
        <end position="182"/>
    </location>
    <ligand>
        <name>ATP</name>
        <dbReference type="ChEBI" id="CHEBI:30616"/>
    </ligand>
</feature>
<dbReference type="Pfam" id="PF18030">
    <property type="entry name" value="Rimk_N"/>
    <property type="match status" value="1"/>
</dbReference>
<evidence type="ECO:0000256" key="8">
    <source>
        <dbReference type="ARBA" id="ARBA00023211"/>
    </source>
</evidence>
<dbReference type="PANTHER" id="PTHR21621">
    <property type="entry name" value="RIBOSOMAL PROTEIN S6 MODIFICATION PROTEIN"/>
    <property type="match status" value="1"/>
</dbReference>
<organism evidence="11 12">
    <name type="scientific">Kangiella marina</name>
    <dbReference type="NCBI Taxonomy" id="1079178"/>
    <lineage>
        <taxon>Bacteria</taxon>
        <taxon>Pseudomonadati</taxon>
        <taxon>Pseudomonadota</taxon>
        <taxon>Gammaproteobacteria</taxon>
        <taxon>Kangiellales</taxon>
        <taxon>Kangiellaceae</taxon>
        <taxon>Kangiella</taxon>
    </lineage>
</organism>
<evidence type="ECO:0000256" key="1">
    <source>
        <dbReference type="ARBA" id="ARBA00001936"/>
    </source>
</evidence>
<evidence type="ECO:0000259" key="10">
    <source>
        <dbReference type="PROSITE" id="PS50975"/>
    </source>
</evidence>
<keyword evidence="2 9" id="KW-0436">Ligase</keyword>
<dbReference type="InterPro" id="IPR013815">
    <property type="entry name" value="ATP_grasp_subdomain_1"/>
</dbReference>
<dbReference type="RefSeq" id="WP_345293305.1">
    <property type="nucleotide sequence ID" value="NZ_BAABFV010000002.1"/>
</dbReference>
<keyword evidence="11" id="KW-0687">Ribonucleoprotein</keyword>
<dbReference type="Gene3D" id="3.30.470.20">
    <property type="entry name" value="ATP-grasp fold, B domain"/>
    <property type="match status" value="1"/>
</dbReference>
<comment type="similarity">
    <text evidence="9">Belongs to the RimK family.</text>
</comment>
<evidence type="ECO:0000256" key="2">
    <source>
        <dbReference type="ARBA" id="ARBA00022598"/>
    </source>
</evidence>